<accession>A0A2A2T9N4</accession>
<dbReference type="InterPro" id="IPR022789">
    <property type="entry name" value="ParD"/>
</dbReference>
<organism evidence="3 4">
    <name type="scientific">Brunnivagina elsteri CCALA 953</name>
    <dbReference type="NCBI Taxonomy" id="987040"/>
    <lineage>
        <taxon>Bacteria</taxon>
        <taxon>Bacillati</taxon>
        <taxon>Cyanobacteriota</taxon>
        <taxon>Cyanophyceae</taxon>
        <taxon>Nostocales</taxon>
        <taxon>Calotrichaceae</taxon>
        <taxon>Brunnivagina</taxon>
    </lineage>
</organism>
<comment type="similarity">
    <text evidence="1">Belongs to the ParD antitoxin family.</text>
</comment>
<dbReference type="EMBL" id="NTFS01000737">
    <property type="protein sequence ID" value="PAX45713.1"/>
    <property type="molecule type" value="Genomic_DNA"/>
</dbReference>
<dbReference type="InterPro" id="IPR010985">
    <property type="entry name" value="Ribbon_hlx_hlx"/>
</dbReference>
<keyword evidence="4" id="KW-1185">Reference proteome</keyword>
<protein>
    <submittedName>
        <fullName evidence="3">Type II toxin-antitoxin system ParD family antitoxin</fullName>
    </submittedName>
</protein>
<dbReference type="InterPro" id="IPR038296">
    <property type="entry name" value="ParD_sf"/>
</dbReference>
<evidence type="ECO:0000313" key="3">
    <source>
        <dbReference type="EMBL" id="PAX45713.1"/>
    </source>
</evidence>
<comment type="caution">
    <text evidence="3">The sequence shown here is derived from an EMBL/GenBank/DDBJ whole genome shotgun (WGS) entry which is preliminary data.</text>
</comment>
<gene>
    <name evidence="3" type="ORF">CK510_30335</name>
</gene>
<dbReference type="AlphaFoldDB" id="A0A2A2T9N4"/>
<dbReference type="NCBIfam" id="TIGR02606">
    <property type="entry name" value="antidote_CC2985"/>
    <property type="match status" value="1"/>
</dbReference>
<dbReference type="OrthoDB" id="573411at2"/>
<dbReference type="Gene3D" id="6.10.10.120">
    <property type="entry name" value="Antitoxin ParD1-like"/>
    <property type="match status" value="1"/>
</dbReference>
<dbReference type="PANTHER" id="PTHR36582:SF2">
    <property type="entry name" value="ANTITOXIN PARD"/>
    <property type="match status" value="1"/>
</dbReference>
<name>A0A2A2T9N4_9CYAN</name>
<dbReference type="Proteomes" id="UP000218238">
    <property type="component" value="Unassembled WGS sequence"/>
</dbReference>
<dbReference type="RefSeq" id="WP_095725113.1">
    <property type="nucleotide sequence ID" value="NZ_NTFS01000737.1"/>
</dbReference>
<dbReference type="Pfam" id="PF03693">
    <property type="entry name" value="ParD_antitoxin"/>
    <property type="match status" value="1"/>
</dbReference>
<keyword evidence="2" id="KW-1277">Toxin-antitoxin system</keyword>
<evidence type="ECO:0000313" key="4">
    <source>
        <dbReference type="Proteomes" id="UP000218238"/>
    </source>
</evidence>
<dbReference type="GO" id="GO:0006355">
    <property type="term" value="P:regulation of DNA-templated transcription"/>
    <property type="evidence" value="ECO:0007669"/>
    <property type="project" value="InterPro"/>
</dbReference>
<reference evidence="3 4" key="1">
    <citation type="submission" date="2017-08" db="EMBL/GenBank/DDBJ databases">
        <title>Draft genome sequence of filamentous cyanobacterium Calothrix elsteri CCALA 953.</title>
        <authorList>
            <person name="Gagunashvili A.N."/>
            <person name="Elster J."/>
            <person name="Andresson O.S."/>
        </authorList>
    </citation>
    <scope>NUCLEOTIDE SEQUENCE [LARGE SCALE GENOMIC DNA]</scope>
    <source>
        <strain evidence="3 4">CCALA 953</strain>
    </source>
</reference>
<evidence type="ECO:0000256" key="1">
    <source>
        <dbReference type="ARBA" id="ARBA00008580"/>
    </source>
</evidence>
<sequence length="88" mass="10371">MDITLKPEQEQFIQEKLQSGKYQTANEVIVEAFRLLEERDKRYQEWLEETRQKVAIGLAELERGEGVDGEVVMAELRDMIHQVRENHA</sequence>
<proteinExistence type="inferred from homology"/>
<evidence type="ECO:0000256" key="2">
    <source>
        <dbReference type="ARBA" id="ARBA00022649"/>
    </source>
</evidence>
<dbReference type="SUPFAM" id="SSF47598">
    <property type="entry name" value="Ribbon-helix-helix"/>
    <property type="match status" value="1"/>
</dbReference>
<dbReference type="PANTHER" id="PTHR36582">
    <property type="entry name" value="ANTITOXIN PARD"/>
    <property type="match status" value="1"/>
</dbReference>